<dbReference type="AlphaFoldDB" id="V5GJB5"/>
<evidence type="ECO:0000256" key="5">
    <source>
        <dbReference type="SAM" id="SignalP"/>
    </source>
</evidence>
<dbReference type="PRINTS" id="PR00019">
    <property type="entry name" value="LEURICHRPT"/>
</dbReference>
<dbReference type="Pfam" id="PF13855">
    <property type="entry name" value="LRR_8"/>
    <property type="match status" value="1"/>
</dbReference>
<protein>
    <submittedName>
        <fullName evidence="7">Leucine-rich repeat neuronal protein 1</fullName>
    </submittedName>
</protein>
<dbReference type="SMART" id="SM00082">
    <property type="entry name" value="LRRCT"/>
    <property type="match status" value="1"/>
</dbReference>
<accession>V5GJB5</accession>
<feature type="transmembrane region" description="Helical" evidence="4">
    <location>
        <begin position="411"/>
        <end position="431"/>
    </location>
</feature>
<dbReference type="GO" id="GO:0031012">
    <property type="term" value="C:extracellular matrix"/>
    <property type="evidence" value="ECO:0007669"/>
    <property type="project" value="TreeGrafter"/>
</dbReference>
<name>V5GJB5_ANOGL</name>
<evidence type="ECO:0000259" key="6">
    <source>
        <dbReference type="SMART" id="SM00082"/>
    </source>
</evidence>
<dbReference type="InterPro" id="IPR003591">
    <property type="entry name" value="Leu-rich_rpt_typical-subtyp"/>
</dbReference>
<organism evidence="7">
    <name type="scientific">Anoplophora glabripennis</name>
    <name type="common">Asian longhorn beetle</name>
    <name type="synonym">Anoplophora nobilis</name>
    <dbReference type="NCBI Taxonomy" id="217634"/>
    <lineage>
        <taxon>Eukaryota</taxon>
        <taxon>Metazoa</taxon>
        <taxon>Ecdysozoa</taxon>
        <taxon>Arthropoda</taxon>
        <taxon>Hexapoda</taxon>
        <taxon>Insecta</taxon>
        <taxon>Pterygota</taxon>
        <taxon>Neoptera</taxon>
        <taxon>Endopterygota</taxon>
        <taxon>Coleoptera</taxon>
        <taxon>Polyphaga</taxon>
        <taxon>Cucujiformia</taxon>
        <taxon>Chrysomeloidea</taxon>
        <taxon>Cerambycidae</taxon>
        <taxon>Lamiinae</taxon>
        <taxon>Lamiini</taxon>
        <taxon>Anoplophora</taxon>
    </lineage>
</organism>
<dbReference type="InterPro" id="IPR000483">
    <property type="entry name" value="Cys-rich_flank_reg_C"/>
</dbReference>
<proteinExistence type="predicted"/>
<evidence type="ECO:0000256" key="4">
    <source>
        <dbReference type="SAM" id="Phobius"/>
    </source>
</evidence>
<dbReference type="Gene3D" id="3.80.10.10">
    <property type="entry name" value="Ribonuclease Inhibitor"/>
    <property type="match status" value="2"/>
</dbReference>
<keyword evidence="4" id="KW-0812">Transmembrane</keyword>
<dbReference type="InterPro" id="IPR001611">
    <property type="entry name" value="Leu-rich_rpt"/>
</dbReference>
<keyword evidence="2 5" id="KW-0732">Signal</keyword>
<keyword evidence="3" id="KW-0677">Repeat</keyword>
<gene>
    <name evidence="7" type="primary">LRRN1</name>
</gene>
<feature type="chain" id="PRO_5004733457" evidence="5">
    <location>
        <begin position="19"/>
        <end position="456"/>
    </location>
</feature>
<dbReference type="EMBL" id="GALX01004287">
    <property type="protein sequence ID" value="JAB64179.1"/>
    <property type="molecule type" value="Transcribed_RNA"/>
</dbReference>
<dbReference type="PANTHER" id="PTHR24373:SF370">
    <property type="entry name" value="FISH-LIPS, ISOFORM E"/>
    <property type="match status" value="1"/>
</dbReference>
<sequence length="456" mass="52734">MFKIILKILCLLVFLVDGLVLGQLCGDDSEYKCMCKQKTDEKTHFPVVIADCSGLNIDSFPAKVDQDINYLYLSVNNIEELDPKLQKVVSNDLEILDLSHNKIRSINDEFFLNIYNLRELDLSHNQITSLGDDSIFQNLNNLEKLDLSFNELKTLPNLVFMKLSKLRSLDLGYNYLGEFLTGSKDVLTETLGLNVNITSLSLNGLNISDFHNIYFEEFKGITHLSLANNALDNIPSLPYSVEYLDLSGNNFTFVSARYLNYHSLKELLLNRMPTLKEIHHYAFYNLFALEKLSITDCPNLKAFSELAFDVAPKNERLHPKYLSLARNSLLRLNESYKYFFRTMDQVDLTQNHWRCDCDILWLREFEHILYKPHEIRCFYPSEIRHRSILDLKEKDLPDCYPAVYGKKSHRILIIILVSAVLVLIGLIFYLIRYPTSWLGNKHIGPNSPYNLASTSE</sequence>
<dbReference type="InterPro" id="IPR032675">
    <property type="entry name" value="LRR_dom_sf"/>
</dbReference>
<evidence type="ECO:0000256" key="2">
    <source>
        <dbReference type="ARBA" id="ARBA00022729"/>
    </source>
</evidence>
<evidence type="ECO:0000256" key="1">
    <source>
        <dbReference type="ARBA" id="ARBA00022614"/>
    </source>
</evidence>
<keyword evidence="1" id="KW-0433">Leucine-rich repeat</keyword>
<feature type="signal peptide" evidence="5">
    <location>
        <begin position="1"/>
        <end position="18"/>
    </location>
</feature>
<evidence type="ECO:0000313" key="7">
    <source>
        <dbReference type="EMBL" id="JAB64179.1"/>
    </source>
</evidence>
<dbReference type="InterPro" id="IPR050328">
    <property type="entry name" value="Dev_Immune_Receptor"/>
</dbReference>
<evidence type="ECO:0000256" key="3">
    <source>
        <dbReference type="ARBA" id="ARBA00022737"/>
    </source>
</evidence>
<feature type="domain" description="LRRCT" evidence="6">
    <location>
        <begin position="351"/>
        <end position="400"/>
    </location>
</feature>
<reference evidence="7" key="1">
    <citation type="submission" date="2013-07" db="EMBL/GenBank/DDBJ databases">
        <title>Midgut Transcriptome Profiling of Anoplphora glabripennis, a Lignocellulose Degrading, Wood-Boring Cerambycid.</title>
        <authorList>
            <person name="Scully E.D."/>
            <person name="Hoover K."/>
            <person name="Carlson J.E."/>
            <person name="Tien M."/>
            <person name="Geib S.M."/>
        </authorList>
    </citation>
    <scope>NUCLEOTIDE SEQUENCE</scope>
</reference>
<dbReference type="SMART" id="SM00365">
    <property type="entry name" value="LRR_SD22"/>
    <property type="match status" value="5"/>
</dbReference>
<dbReference type="SUPFAM" id="SSF52058">
    <property type="entry name" value="L domain-like"/>
    <property type="match status" value="1"/>
</dbReference>
<keyword evidence="4" id="KW-0472">Membrane</keyword>
<keyword evidence="4" id="KW-1133">Transmembrane helix</keyword>
<dbReference type="PANTHER" id="PTHR24373">
    <property type="entry name" value="SLIT RELATED LEUCINE-RICH REPEAT NEURONAL PROTEIN"/>
    <property type="match status" value="1"/>
</dbReference>
<dbReference type="PROSITE" id="PS51450">
    <property type="entry name" value="LRR"/>
    <property type="match status" value="3"/>
</dbReference>
<dbReference type="Pfam" id="PF00560">
    <property type="entry name" value="LRR_1"/>
    <property type="match status" value="1"/>
</dbReference>
<dbReference type="SMART" id="SM00369">
    <property type="entry name" value="LRR_TYP"/>
    <property type="match status" value="4"/>
</dbReference>
<dbReference type="GO" id="GO:0005615">
    <property type="term" value="C:extracellular space"/>
    <property type="evidence" value="ECO:0007669"/>
    <property type="project" value="TreeGrafter"/>
</dbReference>